<dbReference type="Proteomes" id="UP000192639">
    <property type="component" value="Unassembled WGS sequence"/>
</dbReference>
<evidence type="ECO:0000313" key="1">
    <source>
        <dbReference type="EMBL" id="ORD94065.1"/>
    </source>
</evidence>
<dbReference type="AlphaFoldDB" id="A0A1Y1S6L9"/>
<dbReference type="EMBL" id="LWDP01000034">
    <property type="protein sequence ID" value="ORD94065.1"/>
    <property type="molecule type" value="Genomic_DNA"/>
</dbReference>
<accession>A0A1Y1S6L9</accession>
<proteinExistence type="predicted"/>
<dbReference type="OrthoDB" id="2196190at2759"/>
<sequence>MIFRNKLLRDFTLYELNEPETLSFYIDHMDFLIVNYPRLSDIDLVTEYFTGNDIFADQFNITKFINLINSTDESQPNTTLINQYENILTENPEELFVRNYTKTILHYCNRKADKTTINTALNALLIKLDGFEVININNYTIHRIVLQTCSKIILKNLKRINLTIFKFTNDLLTAMIDQIEERGEYDEGILHTFLNKRRALFIDQYVKLKDQATKSHDNNDYDVFDVAANDITNLYKIIKFIYTYSGIQGSYVNLMIGYKITDVELYEQYYLRIFAHEFVNCVNANVVSLEFMNNLAKLAFENENNSFLLTSLFKVFGRLSYKRLREIKVNETLFIDKMIEHLYMHTLDNLRKKPIQSHLFGFVKKLCEHFESEIDQNSNVLENLKTLEDDKIEEFLMLKMVDKVYLGNLFKKN</sequence>
<protein>
    <submittedName>
        <fullName evidence="1">Uncharacterized protein</fullName>
    </submittedName>
</protein>
<comment type="caution">
    <text evidence="1">The sequence shown here is derived from an EMBL/GenBank/DDBJ whole genome shotgun (WGS) entry which is preliminary data.</text>
</comment>
<name>A0A1Y1S6L9_9MICR</name>
<dbReference type="VEuPathDB" id="MicrosporidiaDB:ECANGB1_1231"/>
<keyword evidence="2" id="KW-1185">Reference proteome</keyword>
<organism evidence="1 2">
    <name type="scientific">Enterospora canceri</name>
    <dbReference type="NCBI Taxonomy" id="1081671"/>
    <lineage>
        <taxon>Eukaryota</taxon>
        <taxon>Fungi</taxon>
        <taxon>Fungi incertae sedis</taxon>
        <taxon>Microsporidia</taxon>
        <taxon>Enterocytozoonidae</taxon>
        <taxon>Enterospora</taxon>
    </lineage>
</organism>
<evidence type="ECO:0000313" key="2">
    <source>
        <dbReference type="Proteomes" id="UP000192639"/>
    </source>
</evidence>
<gene>
    <name evidence="1" type="ORF">ECANGB1_1231</name>
</gene>
<reference evidence="1 2" key="1">
    <citation type="journal article" date="2017" name="Environ. Microbiol.">
        <title>Decay of the glycolytic pathway and adaptation to intranuclear parasitism within Enterocytozoonidae microsporidia.</title>
        <authorList>
            <person name="Wiredu Boakye D."/>
            <person name="Jaroenlak P."/>
            <person name="Prachumwat A."/>
            <person name="Williams T.A."/>
            <person name="Bateman K.S."/>
            <person name="Itsathitphaisarn O."/>
            <person name="Sritunyalucksana K."/>
            <person name="Paszkiewicz K.H."/>
            <person name="Moore K.A."/>
            <person name="Stentiford G.D."/>
            <person name="Williams B.A."/>
        </authorList>
    </citation>
    <scope>NUCLEOTIDE SEQUENCE [LARGE SCALE GENOMIC DNA]</scope>
    <source>
        <strain evidence="1 2">GB1</strain>
    </source>
</reference>